<accession>A0A5D4HWI1</accession>
<dbReference type="SUPFAM" id="SSF51161">
    <property type="entry name" value="Trimeric LpxA-like enzymes"/>
    <property type="match status" value="1"/>
</dbReference>
<dbReference type="InterPro" id="IPR039369">
    <property type="entry name" value="LacA-like"/>
</dbReference>
<evidence type="ECO:0000256" key="3">
    <source>
        <dbReference type="RuleBase" id="RU367021"/>
    </source>
</evidence>
<keyword evidence="3" id="KW-0012">Acyltransferase</keyword>
<dbReference type="GO" id="GO:0008870">
    <property type="term" value="F:galactoside O-acetyltransferase activity"/>
    <property type="evidence" value="ECO:0007669"/>
    <property type="project" value="TreeGrafter"/>
</dbReference>
<dbReference type="EC" id="2.3.1.-" evidence="3"/>
<comment type="caution">
    <text evidence="4">The sequence shown here is derived from an EMBL/GenBank/DDBJ whole genome shotgun (WGS) entry which is preliminary data.</text>
</comment>
<dbReference type="EMBL" id="VSZQ01000418">
    <property type="protein sequence ID" value="TYR45004.1"/>
    <property type="molecule type" value="Genomic_DNA"/>
</dbReference>
<dbReference type="PROSITE" id="PS00101">
    <property type="entry name" value="HEXAPEP_TRANSFERASES"/>
    <property type="match status" value="1"/>
</dbReference>
<dbReference type="InterPro" id="IPR001451">
    <property type="entry name" value="Hexapep"/>
</dbReference>
<feature type="non-terminal residue" evidence="4">
    <location>
        <position position="1"/>
    </location>
</feature>
<evidence type="ECO:0000313" key="5">
    <source>
        <dbReference type="Proteomes" id="UP000323242"/>
    </source>
</evidence>
<dbReference type="Pfam" id="PF00132">
    <property type="entry name" value="Hexapep"/>
    <property type="match status" value="1"/>
</dbReference>
<dbReference type="Proteomes" id="UP000323242">
    <property type="component" value="Unassembled WGS sequence"/>
</dbReference>
<gene>
    <name evidence="4" type="ORF">FY004_37490</name>
</gene>
<proteinExistence type="inferred from homology"/>
<dbReference type="AlphaFoldDB" id="A0A5D4HWI1"/>
<organism evidence="4 5">
    <name type="scientific">Streptomyces parvus</name>
    <dbReference type="NCBI Taxonomy" id="66428"/>
    <lineage>
        <taxon>Bacteria</taxon>
        <taxon>Bacillati</taxon>
        <taxon>Actinomycetota</taxon>
        <taxon>Actinomycetes</taxon>
        <taxon>Kitasatosporales</taxon>
        <taxon>Streptomycetaceae</taxon>
        <taxon>Streptomyces</taxon>
    </lineage>
</organism>
<sequence length="78" mass="8018">PTHPIDPEQRRAKWEAAEPITIGDNVWLGGGVIVCPGVTIGENTVVGAGAVVTKDLPANVVAVGNPARVIRTIGEPEA</sequence>
<dbReference type="Gene3D" id="2.160.10.10">
    <property type="entry name" value="Hexapeptide repeat proteins"/>
    <property type="match status" value="1"/>
</dbReference>
<keyword evidence="1 3" id="KW-0808">Transferase</keyword>
<dbReference type="PANTHER" id="PTHR43017">
    <property type="entry name" value="GALACTOSIDE O-ACETYLTRANSFERASE"/>
    <property type="match status" value="1"/>
</dbReference>
<evidence type="ECO:0000256" key="2">
    <source>
        <dbReference type="ARBA" id="ARBA00022737"/>
    </source>
</evidence>
<name>A0A5D4HWI1_9ACTN</name>
<evidence type="ECO:0000313" key="4">
    <source>
        <dbReference type="EMBL" id="TYR45004.1"/>
    </source>
</evidence>
<protein>
    <recommendedName>
        <fullName evidence="3">Acetyltransferase</fullName>
        <ecNumber evidence="3">2.3.1.-</ecNumber>
    </recommendedName>
</protein>
<dbReference type="InterPro" id="IPR011004">
    <property type="entry name" value="Trimer_LpxA-like_sf"/>
</dbReference>
<keyword evidence="5" id="KW-1185">Reference proteome</keyword>
<dbReference type="PANTHER" id="PTHR43017:SF1">
    <property type="entry name" value="ACETYLTRANSFERASE YJL218W-RELATED"/>
    <property type="match status" value="1"/>
</dbReference>
<dbReference type="InterPro" id="IPR018357">
    <property type="entry name" value="Hexapep_transf_CS"/>
</dbReference>
<keyword evidence="2" id="KW-0677">Repeat</keyword>
<dbReference type="RefSeq" id="WP_316248095.1">
    <property type="nucleotide sequence ID" value="NZ_VSZQ01000418.1"/>
</dbReference>
<reference evidence="4 5" key="1">
    <citation type="submission" date="2019-08" db="EMBL/GenBank/DDBJ databases">
        <title>Draft genome for granaticin producer strain Streptomyces parvus C05.</title>
        <authorList>
            <person name="Gonzalez-Pimentel J.L."/>
        </authorList>
    </citation>
    <scope>NUCLEOTIDE SEQUENCE [LARGE SCALE GENOMIC DNA]</scope>
    <source>
        <strain evidence="4 5">C05</strain>
    </source>
</reference>
<evidence type="ECO:0000256" key="1">
    <source>
        <dbReference type="ARBA" id="ARBA00022679"/>
    </source>
</evidence>
<comment type="similarity">
    <text evidence="3">Belongs to the transferase hexapeptide repeat family.</text>
</comment>